<dbReference type="AlphaFoldDB" id="A0A9N9WLQ8"/>
<evidence type="ECO:0000256" key="1">
    <source>
        <dbReference type="SAM" id="SignalP"/>
    </source>
</evidence>
<feature type="signal peptide" evidence="1">
    <location>
        <begin position="1"/>
        <end position="22"/>
    </location>
</feature>
<sequence length="362" mass="39484">MKSSRIILEFLLIFMSFNLINGQDIQWGIINTDSIRIDLPAHFTLNLTAGTNASLNATMRVSRTIHGLKLQTINSPGANGEIINGGIGFNFVTFMLQGNSSYFYFIAEAFENNTLGVETTTVLPTTPKPEETFEEWGVINTASLALNPKTYYSASSNPGQITQRDVSINAPKIIHGIRVTSYNNTVANANITDGGIGSNFTTIRVLGRANFLSFSIELFENGISTPAPTTTVGSTTVPTTIQTTPIPEKRIEEWGRFDDIALLDEIAFQNYPPIWSTANENATITVNGVILGIRLTSLNYTTGLYELIGGGLEQNFVTFNFRGSRAGGPYDFNIEIFGNSSVSVKLSMALVAVLSLLFSFLR</sequence>
<dbReference type="Proteomes" id="UP001153620">
    <property type="component" value="Chromosome 1"/>
</dbReference>
<reference evidence="2" key="1">
    <citation type="submission" date="2022-01" db="EMBL/GenBank/DDBJ databases">
        <authorList>
            <person name="King R."/>
        </authorList>
    </citation>
    <scope>NUCLEOTIDE SEQUENCE</scope>
</reference>
<dbReference type="InterPro" id="IPR031734">
    <property type="entry name" value="MBF2"/>
</dbReference>
<evidence type="ECO:0000313" key="3">
    <source>
        <dbReference type="Proteomes" id="UP001153620"/>
    </source>
</evidence>
<name>A0A9N9WLQ8_9DIPT</name>
<feature type="chain" id="PRO_5040331471" evidence="1">
    <location>
        <begin position="23"/>
        <end position="362"/>
    </location>
</feature>
<accession>A0A9N9WLQ8</accession>
<dbReference type="EMBL" id="OU895877">
    <property type="protein sequence ID" value="CAG9798238.1"/>
    <property type="molecule type" value="Genomic_DNA"/>
</dbReference>
<keyword evidence="1" id="KW-0732">Signal</keyword>
<keyword evidence="3" id="KW-1185">Reference proteome</keyword>
<evidence type="ECO:0000313" key="2">
    <source>
        <dbReference type="EMBL" id="CAG9798238.1"/>
    </source>
</evidence>
<proteinExistence type="predicted"/>
<reference evidence="2" key="2">
    <citation type="submission" date="2022-10" db="EMBL/GenBank/DDBJ databases">
        <authorList>
            <consortium name="ENA_rothamsted_submissions"/>
            <consortium name="culmorum"/>
            <person name="King R."/>
        </authorList>
    </citation>
    <scope>NUCLEOTIDE SEQUENCE</scope>
</reference>
<gene>
    <name evidence="2" type="ORF">CHIRRI_LOCUS1223</name>
</gene>
<dbReference type="Pfam" id="PF15868">
    <property type="entry name" value="MBF2"/>
    <property type="match status" value="2"/>
</dbReference>
<dbReference type="OrthoDB" id="6861720at2759"/>
<protein>
    <submittedName>
        <fullName evidence="2">Uncharacterized protein</fullName>
    </submittedName>
</protein>
<organism evidence="2 3">
    <name type="scientific">Chironomus riparius</name>
    <dbReference type="NCBI Taxonomy" id="315576"/>
    <lineage>
        <taxon>Eukaryota</taxon>
        <taxon>Metazoa</taxon>
        <taxon>Ecdysozoa</taxon>
        <taxon>Arthropoda</taxon>
        <taxon>Hexapoda</taxon>
        <taxon>Insecta</taxon>
        <taxon>Pterygota</taxon>
        <taxon>Neoptera</taxon>
        <taxon>Endopterygota</taxon>
        <taxon>Diptera</taxon>
        <taxon>Nematocera</taxon>
        <taxon>Chironomoidea</taxon>
        <taxon>Chironomidae</taxon>
        <taxon>Chironominae</taxon>
        <taxon>Chironomus</taxon>
    </lineage>
</organism>